<name>A0A196SFL9_BLAHN</name>
<feature type="domain" description="Cwf19-like protein C-terminal" evidence="3">
    <location>
        <begin position="309"/>
        <end position="401"/>
    </location>
</feature>
<keyword evidence="2" id="KW-0175">Coiled coil</keyword>
<dbReference type="InterPro" id="IPR040194">
    <property type="entry name" value="Cwf19-like"/>
</dbReference>
<evidence type="ECO:0000256" key="2">
    <source>
        <dbReference type="SAM" id="Coils"/>
    </source>
</evidence>
<dbReference type="InterPro" id="IPR036265">
    <property type="entry name" value="HIT-like_sf"/>
</dbReference>
<reference evidence="5 6" key="1">
    <citation type="submission" date="2016-05" db="EMBL/GenBank/DDBJ databases">
        <title>Nuclear genome of Blastocystis sp. subtype 1 NandII.</title>
        <authorList>
            <person name="Gentekaki E."/>
            <person name="Curtis B."/>
            <person name="Stairs C."/>
            <person name="Eme L."/>
            <person name="Herman E."/>
            <person name="Klimes V."/>
            <person name="Arias M.C."/>
            <person name="Elias M."/>
            <person name="Hilliou F."/>
            <person name="Klute M."/>
            <person name="Malik S.-B."/>
            <person name="Pightling A."/>
            <person name="Rachubinski R."/>
            <person name="Salas D."/>
            <person name="Schlacht A."/>
            <person name="Suga H."/>
            <person name="Archibald J."/>
            <person name="Ball S.G."/>
            <person name="Clark G."/>
            <person name="Dacks J."/>
            <person name="Van Der Giezen M."/>
            <person name="Tsaousis A."/>
            <person name="Roger A."/>
        </authorList>
    </citation>
    <scope>NUCLEOTIDE SEQUENCE [LARGE SCALE GENOMIC DNA]</scope>
    <source>
        <strain evidence="6">ATCC 50177 / NandII</strain>
    </source>
</reference>
<feature type="coiled-coil region" evidence="2">
    <location>
        <begin position="154"/>
        <end position="181"/>
    </location>
</feature>
<dbReference type="InterPro" id="IPR006768">
    <property type="entry name" value="Cwf19-like_C_dom-1"/>
</dbReference>
<dbReference type="Pfam" id="PF04676">
    <property type="entry name" value="CwfJ_C_2"/>
    <property type="match status" value="1"/>
</dbReference>
<dbReference type="SUPFAM" id="SSF54197">
    <property type="entry name" value="HIT-like"/>
    <property type="match status" value="1"/>
</dbReference>
<dbReference type="PANTHER" id="PTHR12072:SF5">
    <property type="entry name" value="CWF19-LIKE PROTEIN 2"/>
    <property type="match status" value="1"/>
</dbReference>
<evidence type="ECO:0000313" key="6">
    <source>
        <dbReference type="Proteomes" id="UP000078348"/>
    </source>
</evidence>
<sequence>MDKDALNLLAAKALRARLHRDGKAAAQFEKELEALRNGAEAPKAKKVENKSTGPVEIVSPLDANGNLLPSLVKKNVNKQEEDFRSGGRRGIKREAEDPSIADMQRAIYNHSEKTIDEMMVNTIMKHGRSYRPLGSSSSGFDEEDDIDIRQYKGKDEYMTDAKKQEVEMKEAIKAHKKWEQTIANCYYCYDSDTMPKDNLIALGDHTYLTMCSKMRLNGFHVQICPLQHVWSQTECDEDVIREIRRFQQALAAMARSLGKGIVFFEEVHLPRGKQHCVVECVMVPEEVAADAPIYFRKAMLECDDVWQADNRKCMDIGEKGIQRAVPKGFPYMLVEWETKAGERGALVHVIEDEKVFKRNFAQDVLAGMMDLPTSAMLRSGSQETASVLRPFLKIWRKFDWTEELDA</sequence>
<dbReference type="GO" id="GO:0000398">
    <property type="term" value="P:mRNA splicing, via spliceosome"/>
    <property type="evidence" value="ECO:0007669"/>
    <property type="project" value="TreeGrafter"/>
</dbReference>
<organism evidence="5 6">
    <name type="scientific">Blastocystis sp. subtype 1 (strain ATCC 50177 / NandII)</name>
    <dbReference type="NCBI Taxonomy" id="478820"/>
    <lineage>
        <taxon>Eukaryota</taxon>
        <taxon>Sar</taxon>
        <taxon>Stramenopiles</taxon>
        <taxon>Bigyra</taxon>
        <taxon>Opalozoa</taxon>
        <taxon>Opalinata</taxon>
        <taxon>Blastocystidae</taxon>
        <taxon>Blastocystis</taxon>
    </lineage>
</organism>
<keyword evidence="6" id="KW-1185">Reference proteome</keyword>
<gene>
    <name evidence="5" type="ORF">AV274_3473</name>
</gene>
<dbReference type="OrthoDB" id="2113965at2759"/>
<dbReference type="EMBL" id="LXWW01000210">
    <property type="protein sequence ID" value="OAO14769.1"/>
    <property type="molecule type" value="Genomic_DNA"/>
</dbReference>
<dbReference type="Pfam" id="PF04677">
    <property type="entry name" value="CwfJ_C_1"/>
    <property type="match status" value="1"/>
</dbReference>
<dbReference type="InterPro" id="IPR006767">
    <property type="entry name" value="Cwf19-like_C_dom-2"/>
</dbReference>
<evidence type="ECO:0000259" key="4">
    <source>
        <dbReference type="Pfam" id="PF04677"/>
    </source>
</evidence>
<evidence type="ECO:0000259" key="3">
    <source>
        <dbReference type="Pfam" id="PF04676"/>
    </source>
</evidence>
<comment type="similarity">
    <text evidence="1">Belongs to the CWF19 family.</text>
</comment>
<evidence type="ECO:0000256" key="1">
    <source>
        <dbReference type="ARBA" id="ARBA00006795"/>
    </source>
</evidence>
<dbReference type="Proteomes" id="UP000078348">
    <property type="component" value="Unassembled WGS sequence"/>
</dbReference>
<dbReference type="GO" id="GO:0071014">
    <property type="term" value="C:post-mRNA release spliceosomal complex"/>
    <property type="evidence" value="ECO:0007669"/>
    <property type="project" value="TreeGrafter"/>
</dbReference>
<dbReference type="AlphaFoldDB" id="A0A196SFL9"/>
<evidence type="ECO:0000313" key="5">
    <source>
        <dbReference type="EMBL" id="OAO14769.1"/>
    </source>
</evidence>
<dbReference type="PANTHER" id="PTHR12072">
    <property type="entry name" value="CWF19, CELL CYCLE CONTROL PROTEIN"/>
    <property type="match status" value="1"/>
</dbReference>
<feature type="domain" description="Cwf19-like C-terminal" evidence="4">
    <location>
        <begin position="173"/>
        <end position="296"/>
    </location>
</feature>
<proteinExistence type="inferred from homology"/>
<accession>A0A196SFL9</accession>
<protein>
    <submittedName>
        <fullName evidence="5">CWF19-like protein</fullName>
    </submittedName>
</protein>
<dbReference type="STRING" id="478820.A0A196SFL9"/>
<comment type="caution">
    <text evidence="5">The sequence shown here is derived from an EMBL/GenBank/DDBJ whole genome shotgun (WGS) entry which is preliminary data.</text>
</comment>